<feature type="compositionally biased region" description="Basic and acidic residues" evidence="1">
    <location>
        <begin position="225"/>
        <end position="237"/>
    </location>
</feature>
<accession>A0A9Q1QC55</accession>
<gene>
    <name evidence="3" type="ORF">Cgig2_033219</name>
</gene>
<reference evidence="3" key="1">
    <citation type="submission" date="2022-04" db="EMBL/GenBank/DDBJ databases">
        <title>Carnegiea gigantea Genome sequencing and assembly v2.</title>
        <authorList>
            <person name="Copetti D."/>
            <person name="Sanderson M.J."/>
            <person name="Burquez A."/>
            <person name="Wojciechowski M.F."/>
        </authorList>
    </citation>
    <scope>NUCLEOTIDE SEQUENCE</scope>
    <source>
        <strain evidence="3">SGP5-SGP5p</strain>
        <tissue evidence="3">Aerial part</tissue>
    </source>
</reference>
<protein>
    <recommendedName>
        <fullName evidence="2">Aminotransferase-like plant mobile domain-containing protein</fullName>
    </recommendedName>
</protein>
<organism evidence="3 4">
    <name type="scientific">Carnegiea gigantea</name>
    <dbReference type="NCBI Taxonomy" id="171969"/>
    <lineage>
        <taxon>Eukaryota</taxon>
        <taxon>Viridiplantae</taxon>
        <taxon>Streptophyta</taxon>
        <taxon>Embryophyta</taxon>
        <taxon>Tracheophyta</taxon>
        <taxon>Spermatophyta</taxon>
        <taxon>Magnoliopsida</taxon>
        <taxon>eudicotyledons</taxon>
        <taxon>Gunneridae</taxon>
        <taxon>Pentapetalae</taxon>
        <taxon>Caryophyllales</taxon>
        <taxon>Cactineae</taxon>
        <taxon>Cactaceae</taxon>
        <taxon>Cactoideae</taxon>
        <taxon>Echinocereeae</taxon>
        <taxon>Carnegiea</taxon>
    </lineage>
</organism>
<dbReference type="OrthoDB" id="1572276at2759"/>
<name>A0A9Q1QC55_9CARY</name>
<feature type="region of interest" description="Disordered" evidence="1">
    <location>
        <begin position="186"/>
        <end position="237"/>
    </location>
</feature>
<evidence type="ECO:0000256" key="1">
    <source>
        <dbReference type="SAM" id="MobiDB-lite"/>
    </source>
</evidence>
<dbReference type="Proteomes" id="UP001153076">
    <property type="component" value="Unassembled WGS sequence"/>
</dbReference>
<dbReference type="InterPro" id="IPR044824">
    <property type="entry name" value="MAIN-like"/>
</dbReference>
<feature type="domain" description="Aminotransferase-like plant mobile" evidence="2">
    <location>
        <begin position="4"/>
        <end position="159"/>
    </location>
</feature>
<comment type="caution">
    <text evidence="3">The sequence shown here is derived from an EMBL/GenBank/DDBJ whole genome shotgun (WGS) entry which is preliminary data.</text>
</comment>
<dbReference type="PANTHER" id="PTHR46033:SF80">
    <property type="entry name" value="PROTEIN MAIN-LIKE 2-LIKE"/>
    <property type="match status" value="1"/>
</dbReference>
<proteinExistence type="predicted"/>
<sequence>MLSPKPTSLMVGEPRLARWHNVNKSQSGFLMEEIESARDIFLWRPYALHLKNWKFPKFYSDNERWVWINSEVGDEILSFARCLRACELIGMDCVEQYLPQRVGMQFGMDQDIPNSFPKSDCNLNRAWMSYDTPLDGWKLYLPPREVNGEVTIQYLNWWKAAIFARHNDPMTHEKLSHVVDGNMGVGGQKASPSLPPSSPSPFHRASKLQMGESSSCTKGSPLMGGKEDIGKDTHTMLGEDHRELQERRLWLANPT</sequence>
<keyword evidence="4" id="KW-1185">Reference proteome</keyword>
<evidence type="ECO:0000313" key="4">
    <source>
        <dbReference type="Proteomes" id="UP001153076"/>
    </source>
</evidence>
<dbReference type="AlphaFoldDB" id="A0A9Q1QC55"/>
<evidence type="ECO:0000259" key="2">
    <source>
        <dbReference type="Pfam" id="PF10536"/>
    </source>
</evidence>
<dbReference type="PANTHER" id="PTHR46033">
    <property type="entry name" value="PROTEIN MAIN-LIKE 2"/>
    <property type="match status" value="1"/>
</dbReference>
<evidence type="ECO:0000313" key="3">
    <source>
        <dbReference type="EMBL" id="KAJ8435480.1"/>
    </source>
</evidence>
<dbReference type="GO" id="GO:0010073">
    <property type="term" value="P:meristem maintenance"/>
    <property type="evidence" value="ECO:0007669"/>
    <property type="project" value="InterPro"/>
</dbReference>
<dbReference type="EMBL" id="JAKOGI010000410">
    <property type="protein sequence ID" value="KAJ8435480.1"/>
    <property type="molecule type" value="Genomic_DNA"/>
</dbReference>
<dbReference type="InterPro" id="IPR019557">
    <property type="entry name" value="AminoTfrase-like_pln_mobile"/>
</dbReference>
<dbReference type="Pfam" id="PF10536">
    <property type="entry name" value="PMD"/>
    <property type="match status" value="1"/>
</dbReference>